<organism evidence="12 13">
    <name type="scientific">Candidatus Erysipelatoclostridium merdavium</name>
    <dbReference type="NCBI Taxonomy" id="2838566"/>
    <lineage>
        <taxon>Bacteria</taxon>
        <taxon>Bacillati</taxon>
        <taxon>Bacillota</taxon>
        <taxon>Erysipelotrichia</taxon>
        <taxon>Erysipelotrichales</taxon>
        <taxon>Erysipelotrichales incertae sedis</taxon>
    </lineage>
</organism>
<dbReference type="EMBL" id="DXET01000268">
    <property type="protein sequence ID" value="HIX82667.1"/>
    <property type="molecule type" value="Genomic_DNA"/>
</dbReference>
<evidence type="ECO:0000256" key="4">
    <source>
        <dbReference type="ARBA" id="ARBA00049366"/>
    </source>
</evidence>
<dbReference type="PROSITE" id="PS51732">
    <property type="entry name" value="ASN_GLN_ASE_3"/>
    <property type="match status" value="1"/>
</dbReference>
<evidence type="ECO:0000256" key="1">
    <source>
        <dbReference type="ARBA" id="ARBA00010518"/>
    </source>
</evidence>
<dbReference type="PROSITE" id="PS00917">
    <property type="entry name" value="ASN_GLN_ASE_2"/>
    <property type="match status" value="1"/>
</dbReference>
<evidence type="ECO:0000313" key="12">
    <source>
        <dbReference type="EMBL" id="HIX82667.1"/>
    </source>
</evidence>
<dbReference type="PIRSF" id="PIRSF500176">
    <property type="entry name" value="L_ASNase"/>
    <property type="match status" value="1"/>
</dbReference>
<dbReference type="PRINTS" id="PR00139">
    <property type="entry name" value="ASNGLNASE"/>
</dbReference>
<dbReference type="InterPro" id="IPR037152">
    <property type="entry name" value="L-asparaginase_N_sf"/>
</dbReference>
<dbReference type="Pfam" id="PF17763">
    <property type="entry name" value="Asparaginase_C"/>
    <property type="match status" value="1"/>
</dbReference>
<dbReference type="SFLD" id="SFLDS00057">
    <property type="entry name" value="Glutaminase/Asparaginase"/>
    <property type="match status" value="1"/>
</dbReference>
<feature type="binding site" evidence="6">
    <location>
        <begin position="91"/>
        <end position="92"/>
    </location>
    <ligand>
        <name>substrate</name>
    </ligand>
</feature>
<dbReference type="SMART" id="SM00870">
    <property type="entry name" value="Asparaginase"/>
    <property type="match status" value="1"/>
</dbReference>
<dbReference type="Proteomes" id="UP000886724">
    <property type="component" value="Unassembled WGS sequence"/>
</dbReference>
<dbReference type="PANTHER" id="PTHR11707">
    <property type="entry name" value="L-ASPARAGINASE"/>
    <property type="match status" value="1"/>
</dbReference>
<gene>
    <name evidence="12" type="ORF">H9980_11965</name>
</gene>
<dbReference type="Gene3D" id="3.40.50.1170">
    <property type="entry name" value="L-asparaginase, N-terminal domain"/>
    <property type="match status" value="1"/>
</dbReference>
<feature type="domain" description="Asparaginase/glutaminase C-terminal" evidence="11">
    <location>
        <begin position="216"/>
        <end position="323"/>
    </location>
</feature>
<keyword evidence="3" id="KW-0378">Hydrolase</keyword>
<dbReference type="InterPro" id="IPR036152">
    <property type="entry name" value="Asp/glu_Ase-like_sf"/>
</dbReference>
<evidence type="ECO:0000256" key="2">
    <source>
        <dbReference type="ARBA" id="ARBA00012920"/>
    </source>
</evidence>
<evidence type="ECO:0000256" key="8">
    <source>
        <dbReference type="PROSITE-ProRule" id="PRU10100"/>
    </source>
</evidence>
<dbReference type="Gene3D" id="3.40.50.40">
    <property type="match status" value="1"/>
</dbReference>
<feature type="binding site" evidence="6">
    <location>
        <position position="58"/>
    </location>
    <ligand>
        <name>substrate</name>
    </ligand>
</feature>
<evidence type="ECO:0000256" key="9">
    <source>
        <dbReference type="RuleBase" id="RU004456"/>
    </source>
</evidence>
<evidence type="ECO:0000256" key="6">
    <source>
        <dbReference type="PIRSR" id="PIRSR001220-2"/>
    </source>
</evidence>
<dbReference type="InterPro" id="IPR006034">
    <property type="entry name" value="Asparaginase/glutaminase-like"/>
</dbReference>
<sequence length="326" mass="35894">MKKIVIVATGGTIAGSGKAGKTANYHAGTIAIENIVESIPLINDVADLEAIQLFNFDSNEMNEERWIILTNKINELTKRDDVDGVVVTHGTDTLDETAYFLNLTLHTYKPVVLTGAMRPASATSADGPLNLYQAVCLASSDEAIGHGVMAVFSSTIYSGRDIQKTNNFKTDAFDQKDFGCLGYMNDDKVMMFSRTFKKHTLLSVFSKMSLAKLPAVGIVYYYVGADARILDFMAQNHRGIVIIGSGRGNYNKAWLEKIESLSAKGIVFVRASRVQQGIVIEDEYFDPDNICVPANTLSGQKARVLLMLSLAYTNDIKEIKKIFNEY</sequence>
<dbReference type="Pfam" id="PF00710">
    <property type="entry name" value="Asparaginase"/>
    <property type="match status" value="1"/>
</dbReference>
<feature type="active site" evidence="7">
    <location>
        <position position="12"/>
    </location>
</feature>
<evidence type="ECO:0000259" key="10">
    <source>
        <dbReference type="Pfam" id="PF00710"/>
    </source>
</evidence>
<feature type="domain" description="L-asparaginase N-terminal" evidence="10">
    <location>
        <begin position="3"/>
        <end position="193"/>
    </location>
</feature>
<evidence type="ECO:0000313" key="13">
    <source>
        <dbReference type="Proteomes" id="UP000886724"/>
    </source>
</evidence>
<dbReference type="InterPro" id="IPR027474">
    <property type="entry name" value="L-asparaginase_N"/>
</dbReference>
<evidence type="ECO:0000256" key="5">
    <source>
        <dbReference type="PIRSR" id="PIRSR001220-1"/>
    </source>
</evidence>
<dbReference type="GO" id="GO:0004067">
    <property type="term" value="F:asparaginase activity"/>
    <property type="evidence" value="ECO:0007669"/>
    <property type="project" value="UniProtKB-UniRule"/>
</dbReference>
<dbReference type="NCBIfam" id="TIGR00520">
    <property type="entry name" value="asnASE_II"/>
    <property type="match status" value="1"/>
</dbReference>
<dbReference type="InterPro" id="IPR027473">
    <property type="entry name" value="L-asparaginase_C"/>
</dbReference>
<dbReference type="PROSITE" id="PS00144">
    <property type="entry name" value="ASN_GLN_ASE_1"/>
    <property type="match status" value="1"/>
</dbReference>
<protein>
    <recommendedName>
        <fullName evidence="2">asparaginase</fullName>
        <ecNumber evidence="2">3.5.1.1</ecNumber>
    </recommendedName>
</protein>
<accession>A0A9D1XNG0</accession>
<evidence type="ECO:0000256" key="7">
    <source>
        <dbReference type="PROSITE-ProRule" id="PRU10099"/>
    </source>
</evidence>
<dbReference type="InterPro" id="IPR040919">
    <property type="entry name" value="Asparaginase_C"/>
</dbReference>
<name>A0A9D1XNG0_9FIRM</name>
<reference evidence="12" key="1">
    <citation type="journal article" date="2021" name="PeerJ">
        <title>Extensive microbial diversity within the chicken gut microbiome revealed by metagenomics and culture.</title>
        <authorList>
            <person name="Gilroy R."/>
            <person name="Ravi A."/>
            <person name="Getino M."/>
            <person name="Pursley I."/>
            <person name="Horton D.L."/>
            <person name="Alikhan N.F."/>
            <person name="Baker D."/>
            <person name="Gharbi K."/>
            <person name="Hall N."/>
            <person name="Watson M."/>
            <person name="Adriaenssens E.M."/>
            <person name="Foster-Nyarko E."/>
            <person name="Jarju S."/>
            <person name="Secka A."/>
            <person name="Antonio M."/>
            <person name="Oren A."/>
            <person name="Chaudhuri R.R."/>
            <person name="La Ragione R."/>
            <person name="Hildebrand F."/>
            <person name="Pallen M.J."/>
        </authorList>
    </citation>
    <scope>NUCLEOTIDE SEQUENCE</scope>
    <source>
        <strain evidence="12">ChiGjej1B1-14440</strain>
    </source>
</reference>
<dbReference type="InterPro" id="IPR004550">
    <property type="entry name" value="AsnASE_II"/>
</dbReference>
<dbReference type="FunFam" id="3.40.50.1170:FF:000001">
    <property type="entry name" value="L-asparaginase 2"/>
    <property type="match status" value="1"/>
</dbReference>
<dbReference type="InterPro" id="IPR020827">
    <property type="entry name" value="Asparaginase/glutaminase_AS1"/>
</dbReference>
<proteinExistence type="inferred from homology"/>
<dbReference type="InterPro" id="IPR027475">
    <property type="entry name" value="Asparaginase/glutaminase_AS2"/>
</dbReference>
<dbReference type="SUPFAM" id="SSF53774">
    <property type="entry name" value="Glutaminase/Asparaginase"/>
    <property type="match status" value="1"/>
</dbReference>
<dbReference type="PANTHER" id="PTHR11707:SF28">
    <property type="entry name" value="60 KDA LYSOPHOSPHOLIPASE"/>
    <property type="match status" value="1"/>
</dbReference>
<dbReference type="AlphaFoldDB" id="A0A9D1XNG0"/>
<evidence type="ECO:0000256" key="3">
    <source>
        <dbReference type="ARBA" id="ARBA00022801"/>
    </source>
</evidence>
<comment type="caution">
    <text evidence="12">The sequence shown here is derived from an EMBL/GenBank/DDBJ whole genome shotgun (WGS) entry which is preliminary data.</text>
</comment>
<dbReference type="PIRSF" id="PIRSF001220">
    <property type="entry name" value="L-ASNase_gatD"/>
    <property type="match status" value="1"/>
</dbReference>
<dbReference type="GO" id="GO:0006528">
    <property type="term" value="P:asparagine metabolic process"/>
    <property type="evidence" value="ECO:0007669"/>
    <property type="project" value="InterPro"/>
</dbReference>
<feature type="active site" description="O-isoaspartyl threonine intermediate" evidence="5">
    <location>
        <position position="12"/>
    </location>
</feature>
<feature type="active site" evidence="8">
    <location>
        <position position="91"/>
    </location>
</feature>
<reference evidence="12" key="2">
    <citation type="submission" date="2021-04" db="EMBL/GenBank/DDBJ databases">
        <authorList>
            <person name="Gilroy R."/>
        </authorList>
    </citation>
    <scope>NUCLEOTIDE SEQUENCE</scope>
    <source>
        <strain evidence="12">ChiGjej1B1-14440</strain>
    </source>
</reference>
<comment type="similarity">
    <text evidence="1 9">Belongs to the asparaginase 1 family.</text>
</comment>
<evidence type="ECO:0000259" key="11">
    <source>
        <dbReference type="Pfam" id="PF17763"/>
    </source>
</evidence>
<dbReference type="EC" id="3.5.1.1" evidence="2"/>
<dbReference type="CDD" id="cd08964">
    <property type="entry name" value="L-asparaginase_II"/>
    <property type="match status" value="1"/>
</dbReference>
<comment type="catalytic activity">
    <reaction evidence="4">
        <text>L-asparagine + H2O = L-aspartate + NH4(+)</text>
        <dbReference type="Rhea" id="RHEA:21016"/>
        <dbReference type="ChEBI" id="CHEBI:15377"/>
        <dbReference type="ChEBI" id="CHEBI:28938"/>
        <dbReference type="ChEBI" id="CHEBI:29991"/>
        <dbReference type="ChEBI" id="CHEBI:58048"/>
        <dbReference type="EC" id="3.5.1.1"/>
    </reaction>
</comment>